<dbReference type="InterPro" id="IPR015797">
    <property type="entry name" value="NUDIX_hydrolase-like_dom_sf"/>
</dbReference>
<protein>
    <submittedName>
        <fullName evidence="4">NUDIX domain</fullName>
    </submittedName>
</protein>
<dbReference type="GO" id="GO:0034432">
    <property type="term" value="F:bis(5'-adenosyl)-pentaphosphatase activity"/>
    <property type="evidence" value="ECO:0007669"/>
    <property type="project" value="TreeGrafter"/>
</dbReference>
<dbReference type="EMBL" id="PQ015379">
    <property type="protein sequence ID" value="XDJ14960.1"/>
    <property type="molecule type" value="Genomic_DNA"/>
</dbReference>
<organism evidence="4">
    <name type="scientific">Pseudomonas phage HRDY3</name>
    <dbReference type="NCBI Taxonomy" id="3236930"/>
    <lineage>
        <taxon>Viruses</taxon>
    </lineage>
</organism>
<evidence type="ECO:0000259" key="3">
    <source>
        <dbReference type="PROSITE" id="PS51462"/>
    </source>
</evidence>
<dbReference type="GO" id="GO:0000298">
    <property type="term" value="F:endopolyphosphatase activity"/>
    <property type="evidence" value="ECO:0007669"/>
    <property type="project" value="TreeGrafter"/>
</dbReference>
<dbReference type="GO" id="GO:1901909">
    <property type="term" value="P:diadenosine hexaphosphate catabolic process"/>
    <property type="evidence" value="ECO:0007669"/>
    <property type="project" value="TreeGrafter"/>
</dbReference>
<dbReference type="InterPro" id="IPR000086">
    <property type="entry name" value="NUDIX_hydrolase_dom"/>
</dbReference>
<dbReference type="GO" id="GO:0071543">
    <property type="term" value="P:diphosphoinositol polyphosphate metabolic process"/>
    <property type="evidence" value="ECO:0007669"/>
    <property type="project" value="TreeGrafter"/>
</dbReference>
<dbReference type="GO" id="GO:0034431">
    <property type="term" value="F:bis(5'-adenosyl)-hexaphosphatase activity"/>
    <property type="evidence" value="ECO:0007669"/>
    <property type="project" value="TreeGrafter"/>
</dbReference>
<dbReference type="SUPFAM" id="SSF55811">
    <property type="entry name" value="Nudix"/>
    <property type="match status" value="1"/>
</dbReference>
<sequence>MTNNVTKSADLQYTRTATGAVCLSYDQKKVLLVTSLKFPGLWVLPKGGLEEGLTAEENARKEFREEAGVEVFLHEKIYDEVLSYPQTETHNAKIQREIYFRAEFGSYTDWEEFEKRKRQWFDIDAGLADLMSEQQYEVVKLALIAAKVADLTELGA</sequence>
<dbReference type="PROSITE" id="PS51462">
    <property type="entry name" value="NUDIX"/>
    <property type="match status" value="1"/>
</dbReference>
<reference evidence="4" key="1">
    <citation type="submission" date="2024-07" db="EMBL/GenBank/DDBJ databases">
        <authorList>
            <person name="Bringhurst R.M."/>
            <person name="Homer T.E."/>
        </authorList>
    </citation>
    <scope>NUCLEOTIDE SEQUENCE</scope>
</reference>
<evidence type="ECO:0000256" key="1">
    <source>
        <dbReference type="ARBA" id="ARBA00022723"/>
    </source>
</evidence>
<dbReference type="PANTHER" id="PTHR12629:SF0">
    <property type="entry name" value="DIPHOSPHOINOSITOL-POLYPHOSPHATE DIPHOSPHATASE"/>
    <property type="match status" value="1"/>
</dbReference>
<dbReference type="GO" id="GO:1901911">
    <property type="term" value="P:adenosine 5'-(hexahydrogen pentaphosphate) catabolic process"/>
    <property type="evidence" value="ECO:0007669"/>
    <property type="project" value="TreeGrafter"/>
</dbReference>
<name>A0AB39CDN5_9VIRU</name>
<dbReference type="GO" id="GO:1901907">
    <property type="term" value="P:diadenosine pentaphosphate catabolic process"/>
    <property type="evidence" value="ECO:0007669"/>
    <property type="project" value="TreeGrafter"/>
</dbReference>
<dbReference type="Pfam" id="PF00293">
    <property type="entry name" value="NUDIX"/>
    <property type="match status" value="1"/>
</dbReference>
<feature type="domain" description="Nudix hydrolase" evidence="3">
    <location>
        <begin position="13"/>
        <end position="143"/>
    </location>
</feature>
<proteinExistence type="predicted"/>
<evidence type="ECO:0000256" key="2">
    <source>
        <dbReference type="ARBA" id="ARBA00022801"/>
    </source>
</evidence>
<keyword evidence="1" id="KW-0479">Metal-binding</keyword>
<dbReference type="GO" id="GO:0008486">
    <property type="term" value="F:diphosphoinositol-polyphosphate diphosphatase activity"/>
    <property type="evidence" value="ECO:0007669"/>
    <property type="project" value="TreeGrafter"/>
</dbReference>
<evidence type="ECO:0000313" key="4">
    <source>
        <dbReference type="EMBL" id="XDJ14960.1"/>
    </source>
</evidence>
<dbReference type="GO" id="GO:0046872">
    <property type="term" value="F:metal ion binding"/>
    <property type="evidence" value="ECO:0007669"/>
    <property type="project" value="UniProtKB-KW"/>
</dbReference>
<keyword evidence="2" id="KW-0378">Hydrolase</keyword>
<dbReference type="Gene3D" id="3.90.79.10">
    <property type="entry name" value="Nucleoside Triphosphate Pyrophosphohydrolase"/>
    <property type="match status" value="1"/>
</dbReference>
<dbReference type="PANTHER" id="PTHR12629">
    <property type="entry name" value="DIPHOSPHOINOSITOL POLYPHOSPHATE PHOSPHOHYDROLASE"/>
    <property type="match status" value="1"/>
</dbReference>
<accession>A0AB39CDN5</accession>